<reference evidence="3" key="1">
    <citation type="submission" date="2019-06" db="EMBL/GenBank/DDBJ databases">
        <title>Alistipes onderdonkii subsp. vulgaris subsp. nov., Alistipes dispar sp. nov. and Alistipes communis sp. nov., isolated from human faeces, and creation of Alistipes onderdonkii subsp. onderdonkii subsp. nov.</title>
        <authorList>
            <person name="Sakamoto M."/>
            <person name="Ikeyama N."/>
            <person name="Ogata Y."/>
            <person name="Suda W."/>
            <person name="Iino T."/>
            <person name="Hattori M."/>
            <person name="Ohkuma M."/>
        </authorList>
    </citation>
    <scope>NUCLEOTIDE SEQUENCE [LARGE SCALE GENOMIC DNA]</scope>
    <source>
        <strain evidence="3">5CBH24</strain>
    </source>
</reference>
<evidence type="ECO:0000313" key="3">
    <source>
        <dbReference type="Proteomes" id="UP000318946"/>
    </source>
</evidence>
<dbReference type="EMBL" id="AP019735">
    <property type="protein sequence ID" value="BBL02733.1"/>
    <property type="molecule type" value="Genomic_DNA"/>
</dbReference>
<dbReference type="RefSeq" id="WP_141411790.1">
    <property type="nucleotide sequence ID" value="NZ_AP019735.1"/>
</dbReference>
<dbReference type="AlphaFoldDB" id="A0A4Y1WNP1"/>
<dbReference type="GeneID" id="78340767"/>
<name>A0A4Y1WNP1_9BACT</name>
<dbReference type="GO" id="GO:0007165">
    <property type="term" value="P:signal transduction"/>
    <property type="evidence" value="ECO:0007669"/>
    <property type="project" value="InterPro"/>
</dbReference>
<dbReference type="InterPro" id="IPR000157">
    <property type="entry name" value="TIR_dom"/>
</dbReference>
<organism evidence="2 3">
    <name type="scientific">Alistipes communis</name>
    <dbReference type="NCBI Taxonomy" id="2585118"/>
    <lineage>
        <taxon>Bacteria</taxon>
        <taxon>Pseudomonadati</taxon>
        <taxon>Bacteroidota</taxon>
        <taxon>Bacteroidia</taxon>
        <taxon>Bacteroidales</taxon>
        <taxon>Rikenellaceae</taxon>
        <taxon>Alistipes</taxon>
    </lineage>
</organism>
<dbReference type="OrthoDB" id="9781481at2"/>
<dbReference type="Gene3D" id="3.40.50.10140">
    <property type="entry name" value="Toll/interleukin-1 receptor homology (TIR) domain"/>
    <property type="match status" value="1"/>
</dbReference>
<gene>
    <name evidence="2" type="ORF">A5CBH24_00460</name>
</gene>
<keyword evidence="3" id="KW-1185">Reference proteome</keyword>
<dbReference type="PROSITE" id="PS50104">
    <property type="entry name" value="TIR"/>
    <property type="match status" value="1"/>
</dbReference>
<dbReference type="Pfam" id="PF13676">
    <property type="entry name" value="TIR_2"/>
    <property type="match status" value="1"/>
</dbReference>
<dbReference type="SUPFAM" id="SSF52200">
    <property type="entry name" value="Toll/Interleukin receptor TIR domain"/>
    <property type="match status" value="1"/>
</dbReference>
<evidence type="ECO:0000259" key="1">
    <source>
        <dbReference type="PROSITE" id="PS50104"/>
    </source>
</evidence>
<protein>
    <submittedName>
        <fullName evidence="2">TIR domain-containing protein</fullName>
    </submittedName>
</protein>
<sequence>MRDTIFISHATPADNDFSIWITSRLEMLGYKVWIDKEGLLGGERFWATIQKALDRSIKVLFVYSKNIVTTEGILRQGIENELEYAKSIAAQDGLQDFIIPLHIDNSSYHLVIGQPNINHIPFNNNWADGLKQLLKKLEKDNVPSNFGNQKSSFSEWYENEYISNCSIIPHEERYYTSWWSIAEMPNRFYMYQFANTAQAKAIRDLNKEIPISLLSNCISSFDGNLNFSVQRDNEMIEVRPEHTFAFSLTDILDGFMSEKFPQHRDAENHFKRLMYCVIANLFRRAGLWKHEMSNKRLAYFLPKYDKITKVKFIYPESTRKKAKALLGEMRGVGFWHYGVSIQPTLFPFLGFSLKSHILFTSDGFQLIDDEKKQHSFRRKKGKRLFNEAWRDLLLAFIQRLKNKDGEISIQVTLQGEQIKLKEWPEMLISEMGYIDPDAEMSVDKIEDYYEDLTAEEAND</sequence>
<dbReference type="InterPro" id="IPR035897">
    <property type="entry name" value="Toll_tir_struct_dom_sf"/>
</dbReference>
<feature type="domain" description="TIR" evidence="1">
    <location>
        <begin position="1"/>
        <end position="141"/>
    </location>
</feature>
<accession>A0A4Y1WNP1</accession>
<evidence type="ECO:0000313" key="2">
    <source>
        <dbReference type="EMBL" id="BBL02733.1"/>
    </source>
</evidence>
<dbReference type="Proteomes" id="UP000318946">
    <property type="component" value="Chromosome"/>
</dbReference>
<dbReference type="KEGG" id="acou:A5CBH24_00460"/>
<proteinExistence type="predicted"/>